<dbReference type="InParanoid" id="A0A3M0CHS8"/>
<keyword evidence="3" id="KW-0804">Transcription</keyword>
<dbReference type="Pfam" id="PF00440">
    <property type="entry name" value="TetR_N"/>
    <property type="match status" value="1"/>
</dbReference>
<name>A0A3M0CHS8_9PROT</name>
<proteinExistence type="predicted"/>
<evidence type="ECO:0000313" key="7">
    <source>
        <dbReference type="Proteomes" id="UP000271227"/>
    </source>
</evidence>
<dbReference type="SUPFAM" id="SSF46689">
    <property type="entry name" value="Homeodomain-like"/>
    <property type="match status" value="1"/>
</dbReference>
<dbReference type="InterPro" id="IPR050109">
    <property type="entry name" value="HTH-type_TetR-like_transc_reg"/>
</dbReference>
<keyword evidence="7" id="KW-1185">Reference proteome</keyword>
<dbReference type="AlphaFoldDB" id="A0A3M0CHS8"/>
<comment type="caution">
    <text evidence="6">The sequence shown here is derived from an EMBL/GenBank/DDBJ whole genome shotgun (WGS) entry which is preliminary data.</text>
</comment>
<dbReference type="InterPro" id="IPR001647">
    <property type="entry name" value="HTH_TetR"/>
</dbReference>
<keyword evidence="2 4" id="KW-0238">DNA-binding</keyword>
<protein>
    <submittedName>
        <fullName evidence="6">TetR family transcriptional regulator</fullName>
    </submittedName>
</protein>
<dbReference type="InterPro" id="IPR036271">
    <property type="entry name" value="Tet_transcr_reg_TetR-rel_C_sf"/>
</dbReference>
<dbReference type="PANTHER" id="PTHR30055:SF151">
    <property type="entry name" value="TRANSCRIPTIONAL REGULATORY PROTEIN"/>
    <property type="match status" value="1"/>
</dbReference>
<keyword evidence="1" id="KW-0805">Transcription regulation</keyword>
<dbReference type="PRINTS" id="PR00455">
    <property type="entry name" value="HTHTETR"/>
</dbReference>
<dbReference type="InterPro" id="IPR041478">
    <property type="entry name" value="TetR_C_27"/>
</dbReference>
<dbReference type="OrthoDB" id="9802802at2"/>
<dbReference type="InterPro" id="IPR009057">
    <property type="entry name" value="Homeodomain-like_sf"/>
</dbReference>
<evidence type="ECO:0000313" key="6">
    <source>
        <dbReference type="EMBL" id="RMB08060.1"/>
    </source>
</evidence>
<dbReference type="PROSITE" id="PS01081">
    <property type="entry name" value="HTH_TETR_1"/>
    <property type="match status" value="1"/>
</dbReference>
<dbReference type="InterPro" id="IPR023772">
    <property type="entry name" value="DNA-bd_HTH_TetR-type_CS"/>
</dbReference>
<dbReference type="SUPFAM" id="SSF48498">
    <property type="entry name" value="Tetracyclin repressor-like, C-terminal domain"/>
    <property type="match status" value="1"/>
</dbReference>
<sequence length="192" mass="20734">MNDPLTAESILDAAELTLRRFGPRKTTVVDVARALGVSHGAVYRHFPSKEALREAVARRWLARITGPLAAIAERDGTATERLHAWLSALAAAKRSKVLDDPELFAGYAILAEETRDVVSEHVAALVGQLAGIVEGGVAEGEFRAVDPDRTAAALFDATVRFHHPAHAYEWLRTPGDEALNAVLDLLLDGLRA</sequence>
<feature type="DNA-binding region" description="H-T-H motif" evidence="4">
    <location>
        <begin position="27"/>
        <end position="46"/>
    </location>
</feature>
<accession>A0A3M0CHS8</accession>
<dbReference type="GO" id="GO:0003700">
    <property type="term" value="F:DNA-binding transcription factor activity"/>
    <property type="evidence" value="ECO:0007669"/>
    <property type="project" value="TreeGrafter"/>
</dbReference>
<evidence type="ECO:0000256" key="3">
    <source>
        <dbReference type="ARBA" id="ARBA00023163"/>
    </source>
</evidence>
<dbReference type="Pfam" id="PF17935">
    <property type="entry name" value="TetR_C_27"/>
    <property type="match status" value="1"/>
</dbReference>
<dbReference type="RefSeq" id="WP_121938804.1">
    <property type="nucleotide sequence ID" value="NZ_REFR01000011.1"/>
</dbReference>
<dbReference type="FunCoup" id="A0A3M0CHS8">
    <property type="interactions" value="17"/>
</dbReference>
<organism evidence="6 7">
    <name type="scientific">Eilatimonas milleporae</name>
    <dbReference type="NCBI Taxonomy" id="911205"/>
    <lineage>
        <taxon>Bacteria</taxon>
        <taxon>Pseudomonadati</taxon>
        <taxon>Pseudomonadota</taxon>
        <taxon>Alphaproteobacteria</taxon>
        <taxon>Kordiimonadales</taxon>
        <taxon>Kordiimonadaceae</taxon>
        <taxon>Eilatimonas</taxon>
    </lineage>
</organism>
<evidence type="ECO:0000256" key="2">
    <source>
        <dbReference type="ARBA" id="ARBA00023125"/>
    </source>
</evidence>
<gene>
    <name evidence="6" type="ORF">BXY39_2156</name>
</gene>
<evidence type="ECO:0000256" key="4">
    <source>
        <dbReference type="PROSITE-ProRule" id="PRU00335"/>
    </source>
</evidence>
<dbReference type="Gene3D" id="1.10.357.10">
    <property type="entry name" value="Tetracycline Repressor, domain 2"/>
    <property type="match status" value="1"/>
</dbReference>
<dbReference type="PROSITE" id="PS50977">
    <property type="entry name" value="HTH_TETR_2"/>
    <property type="match status" value="1"/>
</dbReference>
<dbReference type="Proteomes" id="UP000271227">
    <property type="component" value="Unassembled WGS sequence"/>
</dbReference>
<dbReference type="GO" id="GO:0000976">
    <property type="term" value="F:transcription cis-regulatory region binding"/>
    <property type="evidence" value="ECO:0007669"/>
    <property type="project" value="TreeGrafter"/>
</dbReference>
<evidence type="ECO:0000259" key="5">
    <source>
        <dbReference type="PROSITE" id="PS50977"/>
    </source>
</evidence>
<dbReference type="PANTHER" id="PTHR30055">
    <property type="entry name" value="HTH-TYPE TRANSCRIPTIONAL REGULATOR RUTR"/>
    <property type="match status" value="1"/>
</dbReference>
<dbReference type="EMBL" id="REFR01000011">
    <property type="protein sequence ID" value="RMB08060.1"/>
    <property type="molecule type" value="Genomic_DNA"/>
</dbReference>
<evidence type="ECO:0000256" key="1">
    <source>
        <dbReference type="ARBA" id="ARBA00023015"/>
    </source>
</evidence>
<reference evidence="6 7" key="1">
    <citation type="submission" date="2018-10" db="EMBL/GenBank/DDBJ databases">
        <title>Genomic Encyclopedia of Archaeal and Bacterial Type Strains, Phase II (KMG-II): from individual species to whole genera.</title>
        <authorList>
            <person name="Goeker M."/>
        </authorList>
    </citation>
    <scope>NUCLEOTIDE SEQUENCE [LARGE SCALE GENOMIC DNA]</scope>
    <source>
        <strain evidence="6 7">DSM 25217</strain>
    </source>
</reference>
<feature type="domain" description="HTH tetR-type" evidence="5">
    <location>
        <begin position="4"/>
        <end position="64"/>
    </location>
</feature>